<evidence type="ECO:0000313" key="1">
    <source>
        <dbReference type="EMBL" id="QJX00328.1"/>
    </source>
</evidence>
<dbReference type="EMBL" id="CP053452">
    <property type="protein sequence ID" value="QJX00328.1"/>
    <property type="molecule type" value="Genomic_DNA"/>
</dbReference>
<proteinExistence type="predicted"/>
<organism evidence="1 2">
    <name type="scientific">Frigoriglobus tundricola</name>
    <dbReference type="NCBI Taxonomy" id="2774151"/>
    <lineage>
        <taxon>Bacteria</taxon>
        <taxon>Pseudomonadati</taxon>
        <taxon>Planctomycetota</taxon>
        <taxon>Planctomycetia</taxon>
        <taxon>Gemmatales</taxon>
        <taxon>Gemmataceae</taxon>
        <taxon>Frigoriglobus</taxon>
    </lineage>
</organism>
<gene>
    <name evidence="1" type="ORF">FTUN_7954</name>
</gene>
<dbReference type="Proteomes" id="UP000503447">
    <property type="component" value="Chromosome"/>
</dbReference>
<accession>A0A6M5Z1N0</accession>
<sequence>MVPVRTRTRHEFLTRVRTGAINAYVRPTDLDTVFGAVWVRRCDACDTWPGT</sequence>
<dbReference type="KEGG" id="ftj:FTUN_7954"/>
<reference evidence="2" key="1">
    <citation type="submission" date="2020-05" db="EMBL/GenBank/DDBJ databases">
        <title>Frigoriglobus tundricola gen. nov., sp. nov., a psychrotolerant cellulolytic planctomycete of the family Gemmataceae with two divergent copies of 16S rRNA gene.</title>
        <authorList>
            <person name="Kulichevskaya I.S."/>
            <person name="Ivanova A.A."/>
            <person name="Naumoff D.G."/>
            <person name="Beletsky A.V."/>
            <person name="Rijpstra W.I.C."/>
            <person name="Sinninghe Damste J.S."/>
            <person name="Mardanov A.V."/>
            <person name="Ravin N.V."/>
            <person name="Dedysh S.N."/>
        </authorList>
    </citation>
    <scope>NUCLEOTIDE SEQUENCE [LARGE SCALE GENOMIC DNA]</scope>
    <source>
        <strain evidence="2">PL17</strain>
    </source>
</reference>
<evidence type="ECO:0000313" key="2">
    <source>
        <dbReference type="Proteomes" id="UP000503447"/>
    </source>
</evidence>
<dbReference type="AlphaFoldDB" id="A0A6M5Z1N0"/>
<keyword evidence="2" id="KW-1185">Reference proteome</keyword>
<name>A0A6M5Z1N0_9BACT</name>
<protein>
    <submittedName>
        <fullName evidence="1">Uncharacterized protein</fullName>
    </submittedName>
</protein>